<dbReference type="AlphaFoldDB" id="D7BLJ1"/>
<accession>D7BLJ1</accession>
<feature type="domain" description="LUD" evidence="2">
    <location>
        <begin position="55"/>
        <end position="215"/>
    </location>
</feature>
<feature type="region of interest" description="Disordered" evidence="1">
    <location>
        <begin position="1"/>
        <end position="31"/>
    </location>
</feature>
<dbReference type="PANTHER" id="PTHR43682">
    <property type="entry name" value="LACTATE UTILIZATION PROTEIN C"/>
    <property type="match status" value="1"/>
</dbReference>
<evidence type="ECO:0000256" key="1">
    <source>
        <dbReference type="SAM" id="MobiDB-lite"/>
    </source>
</evidence>
<sequence>MSSARDEIMQRINDALAASQREPAPEPPREYIREGEFAPGAPEVIDDLIEKLVDYTAVVVTTDEAGIPDAIDKYLEDVSSVVVPHGLNDEWKAAAGRNGRSVSEDSREKALGNYDLDKIDAVVTASRVAISMSGTIVLDGEPDQGRRAITLVPDTHVIVLRAKDVYPTVPQAVSVLNENPTRPITWIAGPSATSDIELVRVDGVHGPRNLRVIIVTD</sequence>
<evidence type="ECO:0000259" key="2">
    <source>
        <dbReference type="Pfam" id="PF02589"/>
    </source>
</evidence>
<dbReference type="InterPro" id="IPR024185">
    <property type="entry name" value="FTHF_cligase-like_sf"/>
</dbReference>
<dbReference type="eggNOG" id="COG1556">
    <property type="taxonomic scope" value="Bacteria"/>
</dbReference>
<keyword evidence="4" id="KW-1185">Reference proteome</keyword>
<evidence type="ECO:0000313" key="4">
    <source>
        <dbReference type="Proteomes" id="UP000000376"/>
    </source>
</evidence>
<dbReference type="PANTHER" id="PTHR43682:SF1">
    <property type="entry name" value="LACTATE UTILIZATION PROTEIN C"/>
    <property type="match status" value="1"/>
</dbReference>
<name>D7BLJ1_ARCHD</name>
<dbReference type="SUPFAM" id="SSF100950">
    <property type="entry name" value="NagB/RpiA/CoA transferase-like"/>
    <property type="match status" value="1"/>
</dbReference>
<dbReference type="Pfam" id="PF02589">
    <property type="entry name" value="LUD_dom"/>
    <property type="match status" value="1"/>
</dbReference>
<reference evidence="3 4" key="1">
    <citation type="journal article" date="2010" name="Stand. Genomic Sci.">
        <title>Complete genome sequence of Arcanobacterium haemolyticum type strain (11018).</title>
        <authorList>
            <person name="Yasawong M."/>
            <person name="Teshima H."/>
            <person name="Lapidus A."/>
            <person name="Nolan M."/>
            <person name="Lucas S."/>
            <person name="Glavina Del Rio T."/>
            <person name="Tice H."/>
            <person name="Cheng J."/>
            <person name="Bruce D."/>
            <person name="Detter C."/>
            <person name="Tapia R."/>
            <person name="Han C."/>
            <person name="Goodwin L."/>
            <person name="Pitluck S."/>
            <person name="Liolios K."/>
            <person name="Ivanova N."/>
            <person name="Mavromatis K."/>
            <person name="Mikhailova N."/>
            <person name="Pati A."/>
            <person name="Chen A."/>
            <person name="Palaniappan K."/>
            <person name="Land M."/>
            <person name="Hauser L."/>
            <person name="Chang Y."/>
            <person name="Jeffries C."/>
            <person name="Rohde M."/>
            <person name="Sikorski J."/>
            <person name="Pukall R."/>
            <person name="Goker M."/>
            <person name="Woyke T."/>
            <person name="Bristow J."/>
            <person name="Eisen J."/>
            <person name="Markowitz V."/>
            <person name="Hugenholtz P."/>
            <person name="Kyrpides N."/>
            <person name="Klenk H."/>
        </authorList>
    </citation>
    <scope>NUCLEOTIDE SEQUENCE [LARGE SCALE GENOMIC DNA]</scope>
    <source>
        <strain evidence="4">ATCC 9345 / DSM 20595 / CCUG 17215 / LMG 16163 / NBRC 15585 / NCTC 8452 / 11018</strain>
    </source>
</reference>
<gene>
    <name evidence="3" type="ordered locus">Arch_0022</name>
</gene>
<dbReference type="EMBL" id="CP002045">
    <property type="protein sequence ID" value="ADH91790.1"/>
    <property type="molecule type" value="Genomic_DNA"/>
</dbReference>
<evidence type="ECO:0000313" key="3">
    <source>
        <dbReference type="EMBL" id="ADH91790.1"/>
    </source>
</evidence>
<dbReference type="HOGENOM" id="CLU_090664_0_0_11"/>
<dbReference type="KEGG" id="ahe:Arch_0022"/>
<dbReference type="Proteomes" id="UP000000376">
    <property type="component" value="Chromosome"/>
</dbReference>
<proteinExistence type="predicted"/>
<dbReference type="Gene3D" id="3.40.50.10420">
    <property type="entry name" value="NagB/RpiA/CoA transferase-like"/>
    <property type="match status" value="1"/>
</dbReference>
<organism evidence="3 4">
    <name type="scientific">Arcanobacterium haemolyticum (strain ATCC 9345 / DSM 20595 / CCM 5947 / CCUG 17215 / LMG 16163 / NBRC 15585 / NCTC 8452 / 11018)</name>
    <dbReference type="NCBI Taxonomy" id="644284"/>
    <lineage>
        <taxon>Bacteria</taxon>
        <taxon>Bacillati</taxon>
        <taxon>Actinomycetota</taxon>
        <taxon>Actinomycetes</taxon>
        <taxon>Actinomycetales</taxon>
        <taxon>Actinomycetaceae</taxon>
        <taxon>Arcanobacterium</taxon>
    </lineage>
</organism>
<dbReference type="InterPro" id="IPR037171">
    <property type="entry name" value="NagB/RpiA_transferase-like"/>
</dbReference>
<protein>
    <recommendedName>
        <fullName evidence="2">LUD domain-containing protein</fullName>
    </recommendedName>
</protein>
<dbReference type="InterPro" id="IPR003741">
    <property type="entry name" value="LUD_dom"/>
</dbReference>
<dbReference type="STRING" id="644284.Arch_0022"/>